<organism evidence="2 3">
    <name type="scientific">Streptomyces akebiae</name>
    <dbReference type="NCBI Taxonomy" id="2865673"/>
    <lineage>
        <taxon>Bacteria</taxon>
        <taxon>Bacillati</taxon>
        <taxon>Actinomycetota</taxon>
        <taxon>Actinomycetes</taxon>
        <taxon>Kitasatosporales</taxon>
        <taxon>Streptomycetaceae</taxon>
        <taxon>Streptomyces</taxon>
    </lineage>
</organism>
<feature type="compositionally biased region" description="Basic and acidic residues" evidence="1">
    <location>
        <begin position="42"/>
        <end position="59"/>
    </location>
</feature>
<dbReference type="Proteomes" id="UP000827138">
    <property type="component" value="Chromosome"/>
</dbReference>
<dbReference type="EMBL" id="CP080647">
    <property type="protein sequence ID" value="QYX79415.1"/>
    <property type="molecule type" value="Genomic_DNA"/>
</dbReference>
<sequence>MSDLAGPGVAASVLGECTDVTGARCRTVTRVFTCRRRGVVGDGRHPDQSQRDGCEDGQHSVDGAGCAVQLK</sequence>
<name>A0ABX8XUG3_9ACTN</name>
<keyword evidence="3" id="KW-1185">Reference proteome</keyword>
<dbReference type="RefSeq" id="WP_220648205.1">
    <property type="nucleotide sequence ID" value="NZ_CP080647.1"/>
</dbReference>
<evidence type="ECO:0000313" key="3">
    <source>
        <dbReference type="Proteomes" id="UP000827138"/>
    </source>
</evidence>
<accession>A0ABX8XUG3</accession>
<reference evidence="2 3" key="1">
    <citation type="submission" date="2021-08" db="EMBL/GenBank/DDBJ databases">
        <authorList>
            <person name="Ping M."/>
        </authorList>
    </citation>
    <scope>NUCLEOTIDE SEQUENCE [LARGE SCALE GENOMIC DNA]</scope>
    <source>
        <strain evidence="2 3">MG28</strain>
    </source>
</reference>
<protein>
    <submittedName>
        <fullName evidence="2">Uncharacterized protein</fullName>
    </submittedName>
</protein>
<proteinExistence type="predicted"/>
<gene>
    <name evidence="2" type="ORF">K1J60_25460</name>
</gene>
<evidence type="ECO:0000313" key="2">
    <source>
        <dbReference type="EMBL" id="QYX79415.1"/>
    </source>
</evidence>
<feature type="region of interest" description="Disordered" evidence="1">
    <location>
        <begin position="39"/>
        <end position="61"/>
    </location>
</feature>
<evidence type="ECO:0000256" key="1">
    <source>
        <dbReference type="SAM" id="MobiDB-lite"/>
    </source>
</evidence>